<gene>
    <name evidence="1" type="ORF">NDU88_004376</name>
</gene>
<evidence type="ECO:0000313" key="2">
    <source>
        <dbReference type="Proteomes" id="UP001066276"/>
    </source>
</evidence>
<evidence type="ECO:0000313" key="1">
    <source>
        <dbReference type="EMBL" id="KAJ1125963.1"/>
    </source>
</evidence>
<dbReference type="AlphaFoldDB" id="A0AAV7PCC4"/>
<keyword evidence="2" id="KW-1185">Reference proteome</keyword>
<accession>A0AAV7PCC4</accession>
<dbReference type="EMBL" id="JANPWB010000011">
    <property type="protein sequence ID" value="KAJ1125963.1"/>
    <property type="molecule type" value="Genomic_DNA"/>
</dbReference>
<comment type="caution">
    <text evidence="1">The sequence shown here is derived from an EMBL/GenBank/DDBJ whole genome shotgun (WGS) entry which is preliminary data.</text>
</comment>
<protein>
    <submittedName>
        <fullName evidence="1">Uncharacterized protein</fullName>
    </submittedName>
</protein>
<name>A0AAV7PCC4_PLEWA</name>
<sequence>MPRGKTARDSSVVSLWAKAALADMSGRGDPTGQTASLHLVLGITQDYIKKFLADIRQEIGFLKRDFKSCLNDLRKDVTEVIERIDALERTIDSQAEVQEEPSSP</sequence>
<dbReference type="Proteomes" id="UP001066276">
    <property type="component" value="Chromosome 7"/>
</dbReference>
<organism evidence="1 2">
    <name type="scientific">Pleurodeles waltl</name>
    <name type="common">Iberian ribbed newt</name>
    <dbReference type="NCBI Taxonomy" id="8319"/>
    <lineage>
        <taxon>Eukaryota</taxon>
        <taxon>Metazoa</taxon>
        <taxon>Chordata</taxon>
        <taxon>Craniata</taxon>
        <taxon>Vertebrata</taxon>
        <taxon>Euteleostomi</taxon>
        <taxon>Amphibia</taxon>
        <taxon>Batrachia</taxon>
        <taxon>Caudata</taxon>
        <taxon>Salamandroidea</taxon>
        <taxon>Salamandridae</taxon>
        <taxon>Pleurodelinae</taxon>
        <taxon>Pleurodeles</taxon>
    </lineage>
</organism>
<reference evidence="1" key="1">
    <citation type="journal article" date="2022" name="bioRxiv">
        <title>Sequencing and chromosome-scale assembly of the giantPleurodeles waltlgenome.</title>
        <authorList>
            <person name="Brown T."/>
            <person name="Elewa A."/>
            <person name="Iarovenko S."/>
            <person name="Subramanian E."/>
            <person name="Araus A.J."/>
            <person name="Petzold A."/>
            <person name="Susuki M."/>
            <person name="Suzuki K.-i.T."/>
            <person name="Hayashi T."/>
            <person name="Toyoda A."/>
            <person name="Oliveira C."/>
            <person name="Osipova E."/>
            <person name="Leigh N.D."/>
            <person name="Simon A."/>
            <person name="Yun M.H."/>
        </authorList>
    </citation>
    <scope>NUCLEOTIDE SEQUENCE</scope>
    <source>
        <strain evidence="1">20211129_DDA</strain>
        <tissue evidence="1">Liver</tissue>
    </source>
</reference>
<proteinExistence type="predicted"/>